<dbReference type="OrthoDB" id="191139at2759"/>
<dbReference type="InterPro" id="IPR002347">
    <property type="entry name" value="SDR_fam"/>
</dbReference>
<dbReference type="EMBL" id="CAJOBA010036211">
    <property type="protein sequence ID" value="CAF4018850.1"/>
    <property type="molecule type" value="Genomic_DNA"/>
</dbReference>
<comment type="similarity">
    <text evidence="1">Belongs to the short-chain dehydrogenases/reductases (SDR) family.</text>
</comment>
<dbReference type="InterPro" id="IPR036291">
    <property type="entry name" value="NAD(P)-bd_dom_sf"/>
</dbReference>
<dbReference type="Proteomes" id="UP000663829">
    <property type="component" value="Unassembled WGS sequence"/>
</dbReference>
<dbReference type="PRINTS" id="PR00081">
    <property type="entry name" value="GDHRDH"/>
</dbReference>
<evidence type="ECO:0000313" key="3">
    <source>
        <dbReference type="EMBL" id="CAF1031084.1"/>
    </source>
</evidence>
<evidence type="ECO:0000313" key="5">
    <source>
        <dbReference type="EMBL" id="CAF3801884.1"/>
    </source>
</evidence>
<comment type="caution">
    <text evidence="3">The sequence shown here is derived from an EMBL/GenBank/DDBJ whole genome shotgun (WGS) entry which is preliminary data.</text>
</comment>
<organism evidence="3 7">
    <name type="scientific">Didymodactylos carnosus</name>
    <dbReference type="NCBI Taxonomy" id="1234261"/>
    <lineage>
        <taxon>Eukaryota</taxon>
        <taxon>Metazoa</taxon>
        <taxon>Spiralia</taxon>
        <taxon>Gnathifera</taxon>
        <taxon>Rotifera</taxon>
        <taxon>Eurotatoria</taxon>
        <taxon>Bdelloidea</taxon>
        <taxon>Philodinida</taxon>
        <taxon>Philodinidae</taxon>
        <taxon>Didymodactylos</taxon>
    </lineage>
</organism>
<accession>A0A814J5T8</accession>
<evidence type="ECO:0000256" key="2">
    <source>
        <dbReference type="ARBA" id="ARBA00023002"/>
    </source>
</evidence>
<dbReference type="SUPFAM" id="SSF51735">
    <property type="entry name" value="NAD(P)-binding Rossmann-fold domains"/>
    <property type="match status" value="1"/>
</dbReference>
<dbReference type="Pfam" id="PF00106">
    <property type="entry name" value="adh_short"/>
    <property type="match status" value="1"/>
</dbReference>
<proteinExistence type="inferred from homology"/>
<evidence type="ECO:0000256" key="1">
    <source>
        <dbReference type="ARBA" id="ARBA00006484"/>
    </source>
</evidence>
<gene>
    <name evidence="3" type="ORF">GPM918_LOCUS15282</name>
    <name evidence="4" type="ORF">OVA965_LOCUS24394</name>
    <name evidence="5" type="ORF">SRO942_LOCUS15282</name>
    <name evidence="6" type="ORF">TMI583_LOCUS25113</name>
</gene>
<name>A0A814J5T8_9BILA</name>
<dbReference type="Proteomes" id="UP000677228">
    <property type="component" value="Unassembled WGS sequence"/>
</dbReference>
<evidence type="ECO:0000313" key="7">
    <source>
        <dbReference type="Proteomes" id="UP000663829"/>
    </source>
</evidence>
<protein>
    <submittedName>
        <fullName evidence="3">Uncharacterized protein</fullName>
    </submittedName>
</protein>
<reference evidence="3" key="1">
    <citation type="submission" date="2021-02" db="EMBL/GenBank/DDBJ databases">
        <authorList>
            <person name="Nowell W R."/>
        </authorList>
    </citation>
    <scope>NUCLEOTIDE SEQUENCE</scope>
</reference>
<dbReference type="EMBL" id="CAJNOQ010003818">
    <property type="protein sequence ID" value="CAF1031084.1"/>
    <property type="molecule type" value="Genomic_DNA"/>
</dbReference>
<dbReference type="PANTHER" id="PTHR24320">
    <property type="entry name" value="RETINOL DEHYDROGENASE"/>
    <property type="match status" value="1"/>
</dbReference>
<evidence type="ECO:0000313" key="6">
    <source>
        <dbReference type="EMBL" id="CAF4018850.1"/>
    </source>
</evidence>
<keyword evidence="2" id="KW-0560">Oxidoreductase</keyword>
<dbReference type="Proteomes" id="UP000681722">
    <property type="component" value="Unassembled WGS sequence"/>
</dbReference>
<dbReference type="Proteomes" id="UP000682733">
    <property type="component" value="Unassembled WGS sequence"/>
</dbReference>
<evidence type="ECO:0000313" key="4">
    <source>
        <dbReference type="EMBL" id="CAF1209834.1"/>
    </source>
</evidence>
<keyword evidence="7" id="KW-1185">Reference proteome</keyword>
<dbReference type="EMBL" id="CAJOBC010003818">
    <property type="protein sequence ID" value="CAF3801884.1"/>
    <property type="molecule type" value="Genomic_DNA"/>
</dbReference>
<dbReference type="GO" id="GO:0016491">
    <property type="term" value="F:oxidoreductase activity"/>
    <property type="evidence" value="ECO:0007669"/>
    <property type="project" value="UniProtKB-KW"/>
</dbReference>
<dbReference type="PANTHER" id="PTHR24320:SF283">
    <property type="entry name" value="RETINOL DEHYDROGENASE 11"/>
    <property type="match status" value="1"/>
</dbReference>
<dbReference type="Gene3D" id="3.40.50.720">
    <property type="entry name" value="NAD(P)-binding Rossmann-like Domain"/>
    <property type="match status" value="1"/>
</dbReference>
<dbReference type="AlphaFoldDB" id="A0A814J5T8"/>
<dbReference type="EMBL" id="CAJNOK010014678">
    <property type="protein sequence ID" value="CAF1209834.1"/>
    <property type="molecule type" value="Genomic_DNA"/>
</dbReference>
<sequence length="338" mass="37576">MYGNRFNERTTAEEIIDQLKIRSDGKYALITGGTDGIGAETARVLSKSGAHVIITGRDLTKGQTVVDNIKQETNGHIDLYHLDLTSFASVRVFARQIVDQYQHLDYLILNAGLFGHPYEKTVDGYEMHLQINHLSQFLLTQLLLPLLLKSSRSHVIVVSSAMHKNFGIQFDDLNFEKQAYSSCKAYAQSKTANILFAKQLNKLYHSEGVVSNSLHPGVIKTRLHRSFESDESANMKGKVKYDKSVQQGAATTIYACFASDDKDLLDGGQYCADCQVQKQVVNGWNGLFPDIGAIMKLNEGQQINVSHSIARHATSMEDAQKLWELSEQITGSASKSNE</sequence>